<evidence type="ECO:0000256" key="5">
    <source>
        <dbReference type="SAM" id="Phobius"/>
    </source>
</evidence>
<dbReference type="FunFam" id="1.20.1540.10:FF:000004">
    <property type="entry name" value="Transmembrane protein 115"/>
    <property type="match status" value="1"/>
</dbReference>
<dbReference type="Gene3D" id="1.20.1540.10">
    <property type="entry name" value="Rhomboid-like"/>
    <property type="match status" value="1"/>
</dbReference>
<keyword evidence="2 5" id="KW-0812">Transmembrane</keyword>
<keyword evidence="4 5" id="KW-0472">Membrane</keyword>
<dbReference type="AlphaFoldDB" id="A0A2P2LIU5"/>
<dbReference type="SUPFAM" id="SSF144091">
    <property type="entry name" value="Rhomboid-like"/>
    <property type="match status" value="1"/>
</dbReference>
<evidence type="ECO:0000256" key="4">
    <source>
        <dbReference type="ARBA" id="ARBA00023136"/>
    </source>
</evidence>
<feature type="transmembrane region" description="Helical" evidence="5">
    <location>
        <begin position="67"/>
        <end position="85"/>
    </location>
</feature>
<dbReference type="SMART" id="SM01160">
    <property type="entry name" value="DUF1751"/>
    <property type="match status" value="1"/>
</dbReference>
<evidence type="ECO:0000256" key="1">
    <source>
        <dbReference type="ARBA" id="ARBA00004141"/>
    </source>
</evidence>
<dbReference type="Pfam" id="PF08551">
    <property type="entry name" value="DUF1751"/>
    <property type="match status" value="1"/>
</dbReference>
<feature type="transmembrane region" description="Helical" evidence="5">
    <location>
        <begin position="23"/>
        <end position="47"/>
    </location>
</feature>
<evidence type="ECO:0000313" key="6">
    <source>
        <dbReference type="EMBL" id="MBX17892.1"/>
    </source>
</evidence>
<dbReference type="PANTHER" id="PTHR13377">
    <property type="entry name" value="PLACENTAL PROTEIN 6"/>
    <property type="match status" value="1"/>
</dbReference>
<evidence type="ECO:0000256" key="2">
    <source>
        <dbReference type="ARBA" id="ARBA00022692"/>
    </source>
</evidence>
<reference evidence="6" key="1">
    <citation type="submission" date="2018-02" db="EMBL/GenBank/DDBJ databases">
        <title>Rhizophora mucronata_Transcriptome.</title>
        <authorList>
            <person name="Meera S.P."/>
            <person name="Sreeshan A."/>
            <person name="Augustine A."/>
        </authorList>
    </citation>
    <scope>NUCLEOTIDE SEQUENCE</scope>
    <source>
        <tissue evidence="6">Leaf</tissue>
    </source>
</reference>
<accession>A0A2P2LIU5</accession>
<keyword evidence="3 5" id="KW-1133">Transmembrane helix</keyword>
<organism evidence="6">
    <name type="scientific">Rhizophora mucronata</name>
    <name type="common">Asiatic mangrove</name>
    <dbReference type="NCBI Taxonomy" id="61149"/>
    <lineage>
        <taxon>Eukaryota</taxon>
        <taxon>Viridiplantae</taxon>
        <taxon>Streptophyta</taxon>
        <taxon>Embryophyta</taxon>
        <taxon>Tracheophyta</taxon>
        <taxon>Spermatophyta</taxon>
        <taxon>Magnoliopsida</taxon>
        <taxon>eudicotyledons</taxon>
        <taxon>Gunneridae</taxon>
        <taxon>Pentapetalae</taxon>
        <taxon>rosids</taxon>
        <taxon>fabids</taxon>
        <taxon>Malpighiales</taxon>
        <taxon>Rhizophoraceae</taxon>
        <taxon>Rhizophora</taxon>
    </lineage>
</organism>
<evidence type="ECO:0000256" key="3">
    <source>
        <dbReference type="ARBA" id="ARBA00022989"/>
    </source>
</evidence>
<dbReference type="GO" id="GO:0006890">
    <property type="term" value="P:retrograde vesicle-mediated transport, Golgi to endoplasmic reticulum"/>
    <property type="evidence" value="ECO:0007669"/>
    <property type="project" value="InterPro"/>
</dbReference>
<dbReference type="PANTHER" id="PTHR13377:SF14">
    <property type="entry name" value="RHOMBOID-LIKE PROTEIN 19"/>
    <property type="match status" value="1"/>
</dbReference>
<dbReference type="EMBL" id="GGEC01037408">
    <property type="protein sequence ID" value="MBX17892.1"/>
    <property type="molecule type" value="Transcribed_RNA"/>
</dbReference>
<comment type="subcellular location">
    <subcellularLocation>
        <location evidence="1">Membrane</location>
        <topology evidence="1">Multi-pass membrane protein</topology>
    </subcellularLocation>
</comment>
<protein>
    <submittedName>
        <fullName evidence="6">Transmembrane protein</fullName>
    </submittedName>
</protein>
<dbReference type="InterPro" id="IPR013861">
    <property type="entry name" value="TMEM115/Pdh1/Rbl19"/>
</dbReference>
<feature type="transmembrane region" description="Helical" evidence="5">
    <location>
        <begin position="97"/>
        <end position="119"/>
    </location>
</feature>
<dbReference type="GO" id="GO:0016020">
    <property type="term" value="C:membrane"/>
    <property type="evidence" value="ECO:0007669"/>
    <property type="project" value="UniProtKB-SubCell"/>
</dbReference>
<dbReference type="InterPro" id="IPR035952">
    <property type="entry name" value="Rhomboid-like_sf"/>
</dbReference>
<name>A0A2P2LIU5_RHIMU</name>
<dbReference type="GO" id="GO:0005794">
    <property type="term" value="C:Golgi apparatus"/>
    <property type="evidence" value="ECO:0007669"/>
    <property type="project" value="TreeGrafter"/>
</dbReference>
<proteinExistence type="predicted"/>
<sequence>MSSQAIPGGTGLFTGFTRLCKGLAVVLVAGHVVVQILPSSVNYLALIPARTIPFAWNLITAGYIEQSIYGVVVSTLSLLVLGKLLEPVWGSKEFLKFIVVVNVLTSMCVFITAISLYYITRQENYLYMPISGFQGALSGFLVGMKQIIPDQELSVLRIKAKVCTFT</sequence>